<dbReference type="InterPro" id="IPR034907">
    <property type="entry name" value="NDK-like_dom"/>
</dbReference>
<evidence type="ECO:0000313" key="6">
    <source>
        <dbReference type="Proteomes" id="UP000471640"/>
    </source>
</evidence>
<dbReference type="InterPro" id="IPR001564">
    <property type="entry name" value="Nucleoside_diP_kinase"/>
</dbReference>
<dbReference type="AlphaFoldDB" id="A0A6P1DWX2"/>
<name>A0A6P1DWX2_9GAMM</name>
<dbReference type="EMBL" id="JAAIJR010000047">
    <property type="protein sequence ID" value="NEX21216.1"/>
    <property type="molecule type" value="Genomic_DNA"/>
</dbReference>
<dbReference type="RefSeq" id="WP_164654317.1">
    <property type="nucleotide sequence ID" value="NZ_JAAIJR010000047.1"/>
</dbReference>
<evidence type="ECO:0000313" key="5">
    <source>
        <dbReference type="EMBL" id="NEX21216.1"/>
    </source>
</evidence>
<evidence type="ECO:0000256" key="3">
    <source>
        <dbReference type="ARBA" id="ARBA00023080"/>
    </source>
</evidence>
<dbReference type="GO" id="GO:0006241">
    <property type="term" value="P:CTP biosynthetic process"/>
    <property type="evidence" value="ECO:0007669"/>
    <property type="project" value="InterPro"/>
</dbReference>
<keyword evidence="2 5" id="KW-0808">Transferase</keyword>
<dbReference type="Gene3D" id="3.30.70.141">
    <property type="entry name" value="Nucleoside diphosphate kinase-like domain"/>
    <property type="match status" value="1"/>
</dbReference>
<reference evidence="5 6" key="2">
    <citation type="submission" date="2020-02" db="EMBL/GenBank/DDBJ databases">
        <title>Genome sequences of Thiorhodococcus mannitoliphagus and Thiorhodococcus minor, purple sulfur photosynthetic bacteria in the gammaproteobacterial family, Chromatiaceae.</title>
        <authorList>
            <person name="Aviles F.A."/>
            <person name="Meyer T.E."/>
            <person name="Kyndt J.A."/>
        </authorList>
    </citation>
    <scope>NUCLEOTIDE SEQUENCE [LARGE SCALE GENOMIC DNA]</scope>
    <source>
        <strain evidence="5 6">DSM 18266</strain>
    </source>
</reference>
<dbReference type="InterPro" id="IPR036850">
    <property type="entry name" value="NDK-like_dom_sf"/>
</dbReference>
<comment type="caution">
    <text evidence="5">The sequence shown here is derived from an EMBL/GenBank/DDBJ whole genome shotgun (WGS) entry which is preliminary data.</text>
</comment>
<gene>
    <name evidence="5" type="ORF">G3480_12975</name>
</gene>
<dbReference type="PRINTS" id="PR01243">
    <property type="entry name" value="NUCDPKINASE"/>
</dbReference>
<evidence type="ECO:0000259" key="4">
    <source>
        <dbReference type="Pfam" id="PF00334"/>
    </source>
</evidence>
<dbReference type="Pfam" id="PF00334">
    <property type="entry name" value="NDK"/>
    <property type="match status" value="1"/>
</dbReference>
<keyword evidence="2 5" id="KW-0418">Kinase</keyword>
<dbReference type="GO" id="GO:0006183">
    <property type="term" value="P:GTP biosynthetic process"/>
    <property type="evidence" value="ECO:0007669"/>
    <property type="project" value="InterPro"/>
</dbReference>
<reference evidence="6" key="1">
    <citation type="journal article" date="2020" name="Microbiol. Resour. Announc.">
        <title>Draft Genome Sequences of Thiorhodococcus mannitoliphagus and Thiorhodococcus minor, Purple Sulfur Photosynthetic Bacteria in the Gammaproteobacterial Family Chromatiaceae.</title>
        <authorList>
            <person name="Aviles F.A."/>
            <person name="Meyer T.E."/>
            <person name="Kyndt J.A."/>
        </authorList>
    </citation>
    <scope>NUCLEOTIDE SEQUENCE [LARGE SCALE GENOMIC DNA]</scope>
    <source>
        <strain evidence="6">DSM 18266</strain>
    </source>
</reference>
<dbReference type="SUPFAM" id="SSF54919">
    <property type="entry name" value="Nucleoside diphosphate kinase, NDK"/>
    <property type="match status" value="1"/>
</dbReference>
<keyword evidence="6" id="KW-1185">Reference proteome</keyword>
<protein>
    <submittedName>
        <fullName evidence="5">Nucleoside-diphosphate kinase</fullName>
    </submittedName>
</protein>
<feature type="domain" description="Nucleoside diphosphate kinase-like" evidence="4">
    <location>
        <begin position="6"/>
        <end position="138"/>
    </location>
</feature>
<dbReference type="Proteomes" id="UP000471640">
    <property type="component" value="Unassembled WGS sequence"/>
</dbReference>
<keyword evidence="1" id="KW-0597">Phosphoprotein</keyword>
<dbReference type="GO" id="GO:0004550">
    <property type="term" value="F:nucleoside diphosphate kinase activity"/>
    <property type="evidence" value="ECO:0007669"/>
    <property type="project" value="InterPro"/>
</dbReference>
<proteinExistence type="predicted"/>
<evidence type="ECO:0000256" key="1">
    <source>
        <dbReference type="ARBA" id="ARBA00022553"/>
    </source>
</evidence>
<dbReference type="GO" id="GO:0006228">
    <property type="term" value="P:UTP biosynthetic process"/>
    <property type="evidence" value="ECO:0007669"/>
    <property type="project" value="InterPro"/>
</dbReference>
<accession>A0A6P1DWX2</accession>
<keyword evidence="3" id="KW-0546">Nucleotide metabolism</keyword>
<sequence>MICRGAIIVSPDGLALGAKPLIVSRLEKIGEIDETATIMLLPKDIQHLYRHQYRSGYRARLKERLFGLGPSQVLSLCVDSQSAWAHIRVSKGPSNPYRSVSGTIREQVDSIGTVFSALHAADTMNDAEIDHQYFFRESRQFSESQEEKEALSFPLCLSVVLGYLGADVTNIRRVDDTARGLSRALQLTQALDMVRSRANGVAEHQSDLFRALTNWREWSPHIAEIFPGIAVRANVRLDPWCQLVIESGISFFHSDLSDAQFE</sequence>
<organism evidence="5 6">
    <name type="scientific">Thiorhodococcus mannitoliphagus</name>
    <dbReference type="NCBI Taxonomy" id="329406"/>
    <lineage>
        <taxon>Bacteria</taxon>
        <taxon>Pseudomonadati</taxon>
        <taxon>Pseudomonadota</taxon>
        <taxon>Gammaproteobacteria</taxon>
        <taxon>Chromatiales</taxon>
        <taxon>Chromatiaceae</taxon>
        <taxon>Thiorhodococcus</taxon>
    </lineage>
</organism>
<evidence type="ECO:0000256" key="2">
    <source>
        <dbReference type="ARBA" id="ARBA00022777"/>
    </source>
</evidence>